<feature type="domain" description="Coiled-coil" evidence="2">
    <location>
        <begin position="4386"/>
        <end position="4584"/>
    </location>
</feature>
<evidence type="ECO:0000259" key="2">
    <source>
        <dbReference type="Pfam" id="PF15804"/>
    </source>
</evidence>
<feature type="domain" description="Coiled-coil" evidence="2">
    <location>
        <begin position="4299"/>
        <end position="4360"/>
    </location>
</feature>
<feature type="compositionally biased region" description="Polar residues" evidence="1">
    <location>
        <begin position="2984"/>
        <end position="3008"/>
    </location>
</feature>
<protein>
    <recommendedName>
        <fullName evidence="2">Coiled-coil domain-containing protein</fullName>
    </recommendedName>
</protein>
<feature type="compositionally biased region" description="Basic and acidic residues" evidence="1">
    <location>
        <begin position="286"/>
        <end position="305"/>
    </location>
</feature>
<dbReference type="PANTHER" id="PTHR35542">
    <property type="entry name" value="COILED-COIL DOMAIN-CONTAINING PROTEIN 168"/>
    <property type="match status" value="1"/>
</dbReference>
<feature type="compositionally biased region" description="Basic and acidic residues" evidence="1">
    <location>
        <begin position="4925"/>
        <end position="4937"/>
    </location>
</feature>
<feature type="region of interest" description="Disordered" evidence="1">
    <location>
        <begin position="6153"/>
        <end position="6209"/>
    </location>
</feature>
<feature type="region of interest" description="Disordered" evidence="1">
    <location>
        <begin position="5188"/>
        <end position="5222"/>
    </location>
</feature>
<dbReference type="PANTHER" id="PTHR35542:SF2">
    <property type="entry name" value="LEUCINE-RICH REPEAT TRANSMEMBRANE PROTEIN CCDC168"/>
    <property type="match status" value="1"/>
</dbReference>
<feature type="domain" description="Coiled-coil" evidence="2">
    <location>
        <begin position="4680"/>
        <end position="4792"/>
    </location>
</feature>
<feature type="region of interest" description="Disordered" evidence="1">
    <location>
        <begin position="5350"/>
        <end position="5378"/>
    </location>
</feature>
<feature type="region of interest" description="Disordered" evidence="1">
    <location>
        <begin position="1922"/>
        <end position="1964"/>
    </location>
</feature>
<feature type="compositionally biased region" description="Polar residues" evidence="1">
    <location>
        <begin position="1552"/>
        <end position="1562"/>
    </location>
</feature>
<comment type="caution">
    <text evidence="3">The sequence shown here is derived from an EMBL/GenBank/DDBJ whole genome shotgun (WGS) entry which is preliminary data.</text>
</comment>
<feature type="domain" description="Coiled-coil" evidence="2">
    <location>
        <begin position="2751"/>
        <end position="2790"/>
    </location>
</feature>
<evidence type="ECO:0000313" key="3">
    <source>
        <dbReference type="EMBL" id="VTJ52448.1"/>
    </source>
</evidence>
<feature type="compositionally biased region" description="Basic and acidic residues" evidence="1">
    <location>
        <begin position="495"/>
        <end position="504"/>
    </location>
</feature>
<feature type="region of interest" description="Disordered" evidence="1">
    <location>
        <begin position="2984"/>
        <end position="3023"/>
    </location>
</feature>
<accession>A0A5E4A5P8</accession>
<organism evidence="3 4">
    <name type="scientific">Marmota monax</name>
    <name type="common">Woodchuck</name>
    <dbReference type="NCBI Taxonomy" id="9995"/>
    <lineage>
        <taxon>Eukaryota</taxon>
        <taxon>Metazoa</taxon>
        <taxon>Chordata</taxon>
        <taxon>Craniata</taxon>
        <taxon>Vertebrata</taxon>
        <taxon>Euteleostomi</taxon>
        <taxon>Mammalia</taxon>
        <taxon>Eutheria</taxon>
        <taxon>Euarchontoglires</taxon>
        <taxon>Glires</taxon>
        <taxon>Rodentia</taxon>
        <taxon>Sciuromorpha</taxon>
        <taxon>Sciuridae</taxon>
        <taxon>Xerinae</taxon>
        <taxon>Marmotini</taxon>
        <taxon>Marmota</taxon>
    </lineage>
</organism>
<feature type="compositionally biased region" description="Polar residues" evidence="1">
    <location>
        <begin position="6026"/>
        <end position="6044"/>
    </location>
</feature>
<dbReference type="EMBL" id="CABDUW010000018">
    <property type="protein sequence ID" value="VTJ52448.1"/>
    <property type="molecule type" value="Genomic_DNA"/>
</dbReference>
<dbReference type="Pfam" id="PF15804">
    <property type="entry name" value="CCDC168_N"/>
    <property type="match status" value="13"/>
</dbReference>
<feature type="region of interest" description="Disordered" evidence="1">
    <location>
        <begin position="279"/>
        <end position="343"/>
    </location>
</feature>
<feature type="compositionally biased region" description="Basic and acidic residues" evidence="1">
    <location>
        <begin position="4842"/>
        <end position="4852"/>
    </location>
</feature>
<feature type="region of interest" description="Disordered" evidence="1">
    <location>
        <begin position="4905"/>
        <end position="4937"/>
    </location>
</feature>
<feature type="region of interest" description="Disordered" evidence="1">
    <location>
        <begin position="868"/>
        <end position="887"/>
    </location>
</feature>
<feature type="compositionally biased region" description="Basic and acidic residues" evidence="1">
    <location>
        <begin position="3009"/>
        <end position="3023"/>
    </location>
</feature>
<feature type="compositionally biased region" description="Basic and acidic residues" evidence="1">
    <location>
        <begin position="872"/>
        <end position="883"/>
    </location>
</feature>
<feature type="region of interest" description="Disordered" evidence="1">
    <location>
        <begin position="4196"/>
        <end position="4218"/>
    </location>
</feature>
<feature type="compositionally biased region" description="Basic and acidic residues" evidence="1">
    <location>
        <begin position="5350"/>
        <end position="5376"/>
    </location>
</feature>
<feature type="compositionally biased region" description="Basic and acidic residues" evidence="1">
    <location>
        <begin position="6153"/>
        <end position="6170"/>
    </location>
</feature>
<proteinExistence type="predicted"/>
<feature type="domain" description="Coiled-coil" evidence="2">
    <location>
        <begin position="3162"/>
        <end position="3226"/>
    </location>
</feature>
<feature type="domain" description="Coiled-coil" evidence="2">
    <location>
        <begin position="5565"/>
        <end position="5693"/>
    </location>
</feature>
<feature type="compositionally biased region" description="Basic and acidic residues" evidence="1">
    <location>
        <begin position="4812"/>
        <end position="4833"/>
    </location>
</feature>
<feature type="compositionally biased region" description="Polar residues" evidence="1">
    <location>
        <begin position="3878"/>
        <end position="3887"/>
    </location>
</feature>
<feature type="domain" description="Coiled-coil" evidence="2">
    <location>
        <begin position="5784"/>
        <end position="5915"/>
    </location>
</feature>
<feature type="compositionally biased region" description="Polar residues" evidence="1">
    <location>
        <begin position="6607"/>
        <end position="6617"/>
    </location>
</feature>
<feature type="domain" description="Coiled-coil" evidence="2">
    <location>
        <begin position="5328"/>
        <end position="5437"/>
    </location>
</feature>
<feature type="compositionally biased region" description="Basic and acidic residues" evidence="1">
    <location>
        <begin position="6424"/>
        <end position="6445"/>
    </location>
</feature>
<feature type="compositionally biased region" description="Basic and acidic residues" evidence="1">
    <location>
        <begin position="1563"/>
        <end position="1578"/>
    </location>
</feature>
<gene>
    <name evidence="3" type="ORF">MONAX_5E002035</name>
</gene>
<feature type="region of interest" description="Disordered" evidence="1">
    <location>
        <begin position="488"/>
        <end position="535"/>
    </location>
</feature>
<feature type="region of interest" description="Disordered" evidence="1">
    <location>
        <begin position="3236"/>
        <end position="3270"/>
    </location>
</feature>
<feature type="region of interest" description="Disordered" evidence="1">
    <location>
        <begin position="4793"/>
        <end position="4890"/>
    </location>
</feature>
<evidence type="ECO:0000313" key="4">
    <source>
        <dbReference type="Proteomes" id="UP000335636"/>
    </source>
</evidence>
<feature type="compositionally biased region" description="Polar residues" evidence="1">
    <location>
        <begin position="4905"/>
        <end position="4924"/>
    </location>
</feature>
<feature type="region of interest" description="Disordered" evidence="1">
    <location>
        <begin position="5402"/>
        <end position="5426"/>
    </location>
</feature>
<feature type="compositionally biased region" description="Polar residues" evidence="1">
    <location>
        <begin position="2549"/>
        <end position="2560"/>
    </location>
</feature>
<feature type="compositionally biased region" description="Basic and acidic residues" evidence="1">
    <location>
        <begin position="4747"/>
        <end position="4757"/>
    </location>
</feature>
<sequence length="7303" mass="829251">MVLPEIDSSVSWEAQDSIKGLEFDEYLDVAQYSVWFEDSNKIKNSINVQESVCKNAEFLVLTFSPQSIAEDMSQLQMAKPKDQQQVALLEINQYSICSPMLLPPTVEGQKNRRKAPNCKSKLSLKVPPLKAKKTPSHESKLIICHTSKNRNELECESNTVKKELQQRKDVSDVTSHLISISRLSTPHINKYCRKKLVTGMPCLQKCGYFLQEQNKSPDKKKIKYADSIKRENPGIIKNVKLYDKENIGLKNISPKMLPELEQSFTVNTEEVKASCTLLEANQKSTESPKDLKQTLDPHIPNHDMPSEETTGEPVQKLVSSPKMKSNGGMKVQDDLPSKEESHLPLSNGEEFAATTLNMQRCFPQENTQQQKDFLEVVIEMSDVNLLISLGTKRYISSEDSEGIKNPVSTKSVNLKQKKPLRLNISENGNLSESEELECNTGSFIRNMHQDERTSDAFDNATYTTIPEPTNVEMHGRLKAKTDTSTIIIKGSHSASKQEKLPDAKRTKKAKYIRSSASKKPEQYDSEQGEEEEQAVVPQVTPDFRFSLQLKQKPKYVKFEMEQICSGNRKSQNKEQEIPSQTLSNQTILETNPCPMMDSFQVEKLKQNTDRSAGKESAMDHMNLIIPENLPTGEYLIETMACWVPFGGNPRKTLHGHITEEKEHLKRDLPAVAMRSSQIRKVLSRTKNILSARHAIMKVKKLANSLMLCTKRHDAPSHRKKMGEGFKVKKMLQDKILADALLDVYPHLSILPNARMDSRLNAEKITHVSLIQERSHVNKENESQNTLKANLQDEVNEVRDHLPKAVPYAHTMEESKAEKKMHQPVPFTEAMKESVESLRMAPPHTENLKRSLATQTDFQCTAGLEISPPISEKSLRGDPFDQTKENNVPSIRSDTREMDHHFAGEKAELPKDLQETSPETFSCCMPVRSDSKGKKNRVRFANVTNTVKFKCMKMKPSVSQISSISSHREKLDFKNKVKKINPIKDLVPECLNALYSPIYETLPGEYSQAQMKQGELASKKYIDVFAKSSVVHEREVFQEEEEQKASLEVAPQESQHLWSDACQIKKTHLDEPNLSLICLTQELPIIGQGVQHQAVFPQTTLEASLKKDPTEAELWKPNQMQNDIEVPMGPKIPPLQAGNSSCYEFNTVINCGLPSGGNPNRELDSYFMQKNSEVPMDVQVTILQSSDSVILPYVSKFKRQKKTLRLARRQRPESRRLRTMREIKPSILNTLNGRYSKELQNNIKMKMKGPQQRENAADTFWDIILSKVTILPNIKMRRSLTVGRINVRRIARFGYMQLMQEKSLSGRKVYCLDSTYMSSFSNRLKCGKEREGEPKALQLPESSHGFIFSTHQKRDHGLVEFGEKLYQPGSTNTQAQPQTNPTSTIWRSVSCPMLDQFQSEKLETWVRFSPPKSRDAKVVSAKKGGAPSDVSCHKEQADSNENKGTVAVLFCTPALSTSERKRNFKQFSDMITKVNLKYGTRKAKKLPVSYMLNIKGCTSPNCRKKSVGNLTKMKDMYQNKEVADKMYSSATITSDINMYNKIERRKRTREKQLSSTKVKQRNVNSDDIKETKLQDQEKEKRKQEALLKVLPQYSQHFVFYSGQRKDHDHCKSKNQGSRKILIVTEQDVPQQIQSTDPGQGQNLKKDLQTQNGMIYTSLKIPFLNSEESSVGEDIIGTEKYGIPIDGKHVREPHSQGKEEKAGFKDDLQAAAVLESSRLSTIDLPESKRQRKTFTSRVIKRKMSPTRIIMKAKKIPVSKIFNIPQSGCRKHFLSPKTLMTQIVEFLSCCSSIISSGFHMVILEDPIVEKKKISAQEMPAMILECLDSSTLALPVSKRERNNLMLMKRRHKMRPKCITLKAKKTPFSQTFNITGRHTPCQRRQFNSETTTKQGKPAADIFLNATGFLMPVLLDTKVCDRVEETKRLGNTQSSNGLQQQEQSAHNKTDPHAHLGDEDTSPNGTKDIIDQGGETALRVSQHFSFSAHGIKATNFKSDLELKTSASNKIPDVFSTPLELQHQIVAEQSRLNSIANTFSFEKLPKRTKSQKDLKDIWSGKISSPMAEKSVSELLIDTTNGHIPFERGTGKEFASLTAEGKVCLQKDLQDRTLEPLDFSMPTSFEFKGQRNAVQIAKSITGKTQMPLVFERSNITRYCALSCRKKRKLILKNMTKETCQDISNKFMNTFFSTLVSPGIKMHKKAESTRSPLKKTSNVTQLKQDELKRLYIDPSNTWTVSSNTLETRWQNEEERKGKEVLLEASPQFLKSAENRKGQSLLIPEQDIQQKTVSENTLEVFCSPLVTSFRIKNLQNIPLQKNVLHQIGEKFPCPKSERAIFDELLIDEIEYNTISNGDPMRMLEVHSAASPQCEEREKNVSAPKVIKYTVDQNILPINSGNLVFGNPWDTTSLKKLGSHIAKKDDEVQRDFLTLGMVSSLSDARRQRDVLKFPESQALMSPKRVAMKAKKPVCSQMMNVIKHGNLYHRGKEECNVKSLLKDNQQNESRAHTFLFPLPVSTGTKVDSEVHRSSKTEMDEPRVKVYHQTHPELEKLPHGDTQKNGLTGLQNRPSDAVKMNVLHAETQEDISDVPSGSGPHCSQHLSFSVYQMEALDSHKSESDLKRSEGRRTQNLSYIAQETHLQEEDVFKRSHQFQETILEPISGHTINFQVETMQRSPHMQEEVKIMAGLKTSSPNAEELEIISTVSDLSWDGNARQKYDYPVSGEKAYNHKDLLRTSLKPLDFSSFVSYESKSETYTLDFVSKKSILSPKHITLKAKQPPISKLLNISRYPMGGHRKKKYNIKHKLREVQWYASVREVLLEASEDAKSLPLKLMIDKLSLDTTVRGIQSNRTFQKTVVGHIPEEKAELEENVTKTLLGPSDFFMPGFFDSKSQASTVQLSENETILNPRCLATEEEKPPVSQILKSIRHFGTKHSKKFKSSLRTSMKTMWQGRSMTGTFPSTRCFAPNTSDIRKQCKLEMEADVAVPRFSHTQLTQQSPAGGLSHSNSIDQSSASSFLRETELHDGECGKEKREPPIKTDLFYIKSLTINAHPIKVPDPGKSEVILLGKSFFPKKQVYEGDPGKNVKIENIENVQASFGVGHSKMEKPHIFADLSEPKDDAVFSQYDQKGIDQSVLKEKAPYHLAGTIDSVGRHLTVSEGIERQIDNLNIVITSPKGIISKVKRLAVSQPLNHAGHAALSITEKPKWNFETQKIKVERQKAVPSTEVKSVYASMPMLHGATYARDTCEKSSRGNAPNKAEVREKEEYGQQILSRSAPQDIQPVEFGADQLREPDPFSSEAPSVNRVCPKMTTSQKTEIYLIDQEAERKPVELLSPELVSFSNVNPLQIGNQKKKSKTANGETVTNLKTFALQEKQQEPKEKFREKEEYEQQILSRAAPQDIQPVEFGADQLRERDPFSSEAPSINTVCPKKITPQKIEICLIDQEEEIKPVELLSPESVSFSNINPLQIEIQKKEFQTANSETITNPETFALQERQQEPVISGNISSSPYAFIPMYPKIVRHNCTVETAYVKNARHTKQVRLKAKKRRVSWMLGCGSRNNKEEQGGNIQQEKAFQLSKAATNPVLKADFDSRSPVSSNKKPIEIKMKKDKLKKGVNIFLQLMPEKPLSDRQISLSECVDMAGIIEKPEENIRKEQTHQCTLVDMPQQYLQQLPIRSEQMKRHPHVKLEYLERKVCLEPISQKDETDYIGLDHDKLKVDLEKEIHPVIFSQKREISGGRLRKPRTDTELDFFTAQGEKQRIADVAAHSVSVPPRKERAKKTDISLSSEGQNIFTYKKPESRKQESTFLVDMESVSYPIREPLHLENTGQVAKEDMHVNRKNISHLLGRKELKETDILIDSKGQKFLYSKLKDPLKICAEQRRHVKPSHTPESMDSASCPSKDPLRLKQAVNTRKENGRLSRSFSVNQRGKEQTELTDNLLKLNRQKVDFSKKLRARQLTTYNQHKDKILESIFSHTLHHLHIENAKKQTSAKAILKSEVLKKASDEVSVLEDQPPCTEGINLPITGTEEHLQESICTVFPTSVTHPLMGTHQFNLQVKRTLNARDNPCYHTLTTERKQQKKKSMYKALPQSTSENDSPMLDAVNIMHCDSSASQMRKTLKQMDVTNGYTQKRKEAPKQQDLSISYENLKERMFYPQKYPCLWPHSIPLTREVLAEVGSALSRVEGQNLFSTDQPSTAYKCGLEQSVSPVTPRDMRKQDKMPVEQSTEAKKHMTGLFSEKKPSSYGAPVTETISNGSSSKLRVGMKVKSHRGIPGKVHLHRILLHSLSICMSVLRESQRQKGSLKQGVKKDIICPKRKALELKNLSSVTHSDTPSNRVEGQWNVKEKTVSTRPRKGDPDLDVKKTYQPMLSLPHFKLDKEKIDGTTSNVKRRKQHISQEEKDRVKALEMEEKMNPYFTMKSEKSLSHMLNRKDLSLLKIIKPESRVQEDKGKLDVDLRLSYASLPSLSHSNLNPRIKVRKDKSRIPKGCLPPLKPQASLNIRRISYLESMTRYRFNNIMESKCLLQKKRRGRGNIVDLKDIIGLIYIILKGKNSPFKHLVNRKELQWSNKKTKKIMQEDKQNQDIIQNELWDSIPPPHPEWDPTIKDLYMQGIVRFCLPLLTLQELSDGTELYEEPIDDVLSSIKRAKYMQNIYPTPNSVKNAVVVTMQKEEESVKMEKVMLLKERKSLAISQEIQLDIKEQDKNLPKVKDESNEILTSTDTYIPPPHLKLDMRRRKTNHGTEVRRYFLPELSYQKSSDAVRKPSKESIEGDITSGTQKLKEFMPQTEKDDVKKLAEKCTMYPKAKGLEGNGALSQDLPPNSKEQGKTDPEGKRQGKVDKGRQEQGKAVAAGKAQDKWDQEGKGQGEVNQNNRKQGKIDQESGSEQEMVPHVHMPSEPPLIYHKAGKEDTHKITRSHISPLQDQKLSDSRQMMHTKSTGEEKSHDVKPIQKYKAQKEMERKNTVNMKHRVHPEDVTFKADQLSLPHEPSITGHGDPKTRRQTNVNEKLGRVQERKHELDEVLPLPHCKSNKGIEVIEQKQKVSRSFLPPSYHMESTVVGKLNYKVSPLKDISSDSRRTKCMTHGEEDKENVLKKSIMYPKDTSGKAKESLLDDILKIKKLQVNITQQNKQRREGNEDTDVLLNQTYSFITSLPLFELDTIKEEDEPGKLKSYVPHPVLHVSFPSGQIRLTESISSCAKKESHAKPRKQCLSQEEGRIQPSATRGLIGPSGTAVQAKTSASSHVVNICEHSALRNTQEAQGGIIGKVGLKQEKTRDPNVVQAEVCPSIPSPSHHRVAPSQAKLPQLLDIGRIGHAGFREGVSSRNITLGAKGRVPCREVRDKVKVKGRESIIISVRTEASPHPHLYDRRKLPLNIKKERKGEQEGKREPGVVLRKSSLPFPSYLEQDTRMKKQERTLGRTQFSFPPLTTQDASDSDKKSCTESLDSYMLSSIKESVQSIAQQEEKDRFKIDIKDIKLPKYVMVQKSSLSYSLNNKALPWKTKEQKEKMQEYKTKLLVGLANRIIKSCLSLRQFKESSTGRLAYPETIDGKLSNEVEELKEHMLQKENEGEKVVGMNVIVDPKDTCLKTKKSCILHTQLGNLQGKSRKQEEKVLDVKSEADIVPNETSAESPLLPHVNTGIKEESTPAWARSLFSIVNFQESLNSEGGICIKPITGDILICLPKGKHHVQQNEEEDGVQIIKFMFPKCQERKVQKRPEEPSASLPTLPQRKLDTKVEIDDELLRLPRSALPKISSAGKTVPTGSVGNDTMKDVKGEKQHMLQKEMIDRGKIVGKGSIDISLKSKKSPSSHKLHRSELHMIVRGHKGKEHEGPGEPQGIVPRKIYAFKPSPPNPKLDKDTQVNEEELGNKTFLLPLMCSALSDAEKIAHTKAIGGDVRQRDPQMSWKEKRYELKTVDMRIGVHYKEKVSPRVSASLPRETSKEIYIKFGTHIGSKGISFPERDAHQQEISSEVSLEYADSCEFDMPEKDVQSNNKISKMFSPKVLAPQTKQSLEKINRTKLGTSQNKEQGVIMEKQAVPLSESTQETRPNSVFSLQSPLQDGKHKTPLEIDVDKKTTADSSPQILPGIHVDITECDDMTGKESQEECVIESFNPLCTFQFQSELLVEEGEVNTVHLEQKLEMASDITVNQEEGKLKVHTERAIQLKENKMEMHKNNSVSLEKEDTGSASNRPASLHDLSPRTEESQSQTPVITPKENIRPIKQKHKEELGLSKVKENIQVQKPLQRNTLDSLYAYIPLSFKGQKGKLTTADLERKLNHRHLTMKVPNHPVLQILGSIRRSSPSNRMKLQYEFNKSNREVSWDKDAPGIFIRHLRISMKSPPQSEETVKSKTNQQREKRVCLSKFRGQSPNAGEIVKRDTSTVVKRERNFKDTVPQKSQPFAVHKQQMQKHSRGKSEASLKSKTSRKREVSKKTGQKTPQTEKRIIPSHDAPRSIKKPDSHMIEQEEKIPKCILTPTEHPSMFKGPKEIVETHMRRTISVNDPSLEEEEPQYETPLDARGCSLFPKHRDQGEPAWDTTSQEVQQQVAVPGTVPTSLQVTSDETKTPSSATSAESLFFIYEAIKAALDFQVKSMIQDNVSSEKLDKLQAGKSDDSMSPPFPESPDTTSTIVSSKPQHKPLLRHFNPENKNKLTNHLGSKALEIKLSLMPEVAKKSLQMFDFCPREAIPENNSWRLYPRHKQMSLMCPEGVDSVELNLKHDYQEDSPPLSCMKTLLVNVSSSSNELISKLNSINNLESEMSSVILTSEMPLLHILQKYSVKGKDKLVMHFSMKILEIQMKALPRVVRESCAVATAQDRTKPLSNCIHSVKVPKRKNRIFLLFEEKSLHQIDLDLQYKYLRFLLGLSDESMFPKPNALPKHILKLNPISICKKAGDGRESHSLSFDTELLEQHISFKKQNPHKNSLHFRKFLEPSHTCTSDAGLPSREQKDSRAISELKSDMTPEKDKQYSMWFQETNTYKPFNLRMQENDTGLVNSHSTQTSEDYTDIQINTESSANLDKCFSPETRESQECMFLETNPYLSRESQNVLLELQKGIPLKNFSKMKEVTTYLQQFCREDLGSHHIRACRKHTFLMKPPSCEKHRSRKYRSNIFQMQPLDCSPSSLNTVDIQSLSPSISLREEQLSWTSGSRTGYSVASLTESNMKLHLENDQDKSHMYLESKERKKAKFDLFRKNNIHQDHNYIHTPGKEIHTRKRKVCNYDSQGSTYSQSEHRSSSKTHHMGINFHSDKKQDQPFFYACVPADSLEIIPKTIRWTIPQKTLRKGNFRIPLVVKTSSPWSIWSSSKKLLESLSGSFSTVHQS</sequence>
<feature type="compositionally biased region" description="Basic and acidic residues" evidence="1">
    <location>
        <begin position="331"/>
        <end position="342"/>
    </location>
</feature>
<feature type="compositionally biased region" description="Basic and acidic residues" evidence="1">
    <location>
        <begin position="6359"/>
        <end position="6375"/>
    </location>
</feature>
<keyword evidence="4" id="KW-1185">Reference proteome</keyword>
<feature type="region of interest" description="Disordered" evidence="1">
    <location>
        <begin position="6353"/>
        <end position="6445"/>
    </location>
</feature>
<feature type="domain" description="Coiled-coil" evidence="2">
    <location>
        <begin position="5072"/>
        <end position="5279"/>
    </location>
</feature>
<feature type="region of interest" description="Disordered" evidence="1">
    <location>
        <begin position="6588"/>
        <end position="6631"/>
    </location>
</feature>
<feature type="compositionally biased region" description="Acidic residues" evidence="1">
    <location>
        <begin position="523"/>
        <end position="533"/>
    </location>
</feature>
<feature type="domain" description="Coiled-coil" evidence="2">
    <location>
        <begin position="5449"/>
        <end position="5508"/>
    </location>
</feature>
<dbReference type="Proteomes" id="UP000335636">
    <property type="component" value="Unassembled WGS sequence"/>
</dbReference>
<feature type="compositionally biased region" description="Basic and acidic residues" evidence="1">
    <location>
        <begin position="6588"/>
        <end position="6597"/>
    </location>
</feature>
<feature type="compositionally biased region" description="Polar residues" evidence="1">
    <location>
        <begin position="5405"/>
        <end position="5419"/>
    </location>
</feature>
<feature type="compositionally biased region" description="Basic and acidic residues" evidence="1">
    <location>
        <begin position="1939"/>
        <end position="1951"/>
    </location>
</feature>
<dbReference type="InterPro" id="IPR031624">
    <property type="entry name" value="CCDC168_N"/>
</dbReference>
<feature type="domain" description="Coiled-coil" evidence="2">
    <location>
        <begin position="1845"/>
        <end position="1869"/>
    </location>
</feature>
<feature type="domain" description="Coiled-coil" evidence="2">
    <location>
        <begin position="4859"/>
        <end position="5005"/>
    </location>
</feature>
<feature type="region of interest" description="Disordered" evidence="1">
    <location>
        <begin position="2541"/>
        <end position="2561"/>
    </location>
</feature>
<feature type="region of interest" description="Disordered" evidence="1">
    <location>
        <begin position="1415"/>
        <end position="1436"/>
    </location>
</feature>
<feature type="region of interest" description="Disordered" evidence="1">
    <location>
        <begin position="6025"/>
        <end position="6050"/>
    </location>
</feature>
<reference evidence="3" key="1">
    <citation type="submission" date="2019-04" db="EMBL/GenBank/DDBJ databases">
        <authorList>
            <person name="Alioto T."/>
            <person name="Alioto T."/>
        </authorList>
    </citation>
    <scope>NUCLEOTIDE SEQUENCE [LARGE SCALE GENOMIC DNA]</scope>
</reference>
<feature type="region of interest" description="Disordered" evidence="1">
    <location>
        <begin position="3870"/>
        <end position="3891"/>
    </location>
</feature>
<feature type="domain" description="Coiled-coil" evidence="2">
    <location>
        <begin position="650"/>
        <end position="720"/>
    </location>
</feature>
<dbReference type="InterPro" id="IPR053366">
    <property type="entry name" value="LRR_transmembrane"/>
</dbReference>
<feature type="region of interest" description="Disordered" evidence="1">
    <location>
        <begin position="4744"/>
        <end position="4766"/>
    </location>
</feature>
<name>A0A5E4A5P8_MARMO</name>
<feature type="region of interest" description="Disordered" evidence="1">
    <location>
        <begin position="1542"/>
        <end position="1578"/>
    </location>
</feature>
<evidence type="ECO:0000256" key="1">
    <source>
        <dbReference type="SAM" id="MobiDB-lite"/>
    </source>
</evidence>
<feature type="compositionally biased region" description="Polar residues" evidence="1">
    <location>
        <begin position="1923"/>
        <end position="1938"/>
    </location>
</feature>
<feature type="compositionally biased region" description="Basic and acidic residues" evidence="1">
    <location>
        <begin position="4201"/>
        <end position="4218"/>
    </location>
</feature>